<dbReference type="KEGG" id="clup:CLUP02_03818"/>
<name>A0A9Q8SK22_9PEZI</name>
<reference evidence="3" key="1">
    <citation type="journal article" date="2021" name="Mol. Plant Microbe Interact.">
        <title>Complete Genome Sequence of the Plant-Pathogenic Fungus Colletotrichum lupini.</title>
        <authorList>
            <person name="Baroncelli R."/>
            <person name="Pensec F."/>
            <person name="Da Lio D."/>
            <person name="Boufleur T."/>
            <person name="Vicente I."/>
            <person name="Sarrocco S."/>
            <person name="Picot A."/>
            <person name="Baraldi E."/>
            <person name="Sukno S."/>
            <person name="Thon M."/>
            <person name="Le Floch G."/>
        </authorList>
    </citation>
    <scope>NUCLEOTIDE SEQUENCE</scope>
    <source>
        <strain evidence="3">IMI 504893</strain>
    </source>
</reference>
<feature type="compositionally biased region" description="Polar residues" evidence="1">
    <location>
        <begin position="614"/>
        <end position="631"/>
    </location>
</feature>
<keyword evidence="4" id="KW-1185">Reference proteome</keyword>
<dbReference type="InterPro" id="IPR021264">
    <property type="entry name" value="AFUB_079030/YDR124W-like"/>
</dbReference>
<feature type="region of interest" description="Disordered" evidence="1">
    <location>
        <begin position="359"/>
        <end position="421"/>
    </location>
</feature>
<proteinExistence type="predicted"/>
<accession>A0A9Q8SK22</accession>
<dbReference type="RefSeq" id="XP_049139978.1">
    <property type="nucleotide sequence ID" value="XM_049282835.1"/>
</dbReference>
<organism evidence="3 4">
    <name type="scientific">Colletotrichum lupini</name>
    <dbReference type="NCBI Taxonomy" id="145971"/>
    <lineage>
        <taxon>Eukaryota</taxon>
        <taxon>Fungi</taxon>
        <taxon>Dikarya</taxon>
        <taxon>Ascomycota</taxon>
        <taxon>Pezizomycotina</taxon>
        <taxon>Sordariomycetes</taxon>
        <taxon>Hypocreomycetidae</taxon>
        <taxon>Glomerellales</taxon>
        <taxon>Glomerellaceae</taxon>
        <taxon>Colletotrichum</taxon>
        <taxon>Colletotrichum acutatum species complex</taxon>
    </lineage>
</organism>
<evidence type="ECO:0000313" key="3">
    <source>
        <dbReference type="EMBL" id="UQC78341.1"/>
    </source>
</evidence>
<dbReference type="PANTHER" id="PTHR36102">
    <property type="entry name" value="CHROMOSOME 10, WHOLE GENOME SHOTGUN SEQUENCE"/>
    <property type="match status" value="1"/>
</dbReference>
<sequence length="675" mass="76542">MVRDYNREPYPRQWPPERFPIDHPPPEDGRYHEARDARRPPMDIEKALRDHCNIPAKRFFMVAVLDDGSTQMFMNTPERQPNAYSKFFNLKNFVRHVNNVNHGSGVRPVATPVHDDSEFSLDGDGYQQAFGGSYGHRHDRRRLGGDIYDEDGSYKTRKRHRAGMGGGYRRPTNDDDDVAIVVASSSKKTLKVGDEKDLWNLYEQRFKNCQQTACKLIAKAWVKVVEPKKQTNHPYTGQDEKAPDWWPKPWGPTKEEKMHLLTIRTERVHLLCHILRMIVEPPEKQHPAIRKMNLSILKLEEATTEAMSAFFADKENKTNAKKKPYLDEIFKVAKMEERYKNGEVDGDAQVFVMSEDKFSENYPSDNEDNGFVKEEDEHPSITSSVSPSKTGPQHDLLHNSTSDHSPTGPLHGGPYMSDMPMRGQQQYSTQMLSSNMHPEHHFVETNNIHQSGMPLQDLVPTTHDPHRRTSLYTSPTEYSTTNNAGIYSQPWQGSSAAPGGASVYSFTPQQPGTGQGHFANPSVPLNQNQYIPTPYDNISRSGFDQVFRPVSASQTPVQNSQGFPNYLPTDTRGLPGLPHIKRGWKVTWARSLDLTTTGISEANQQNIRRDQHSNHNLKATGLGTSEHQNGKPNDGGAAILLSYHHLRVKKQSLDNGSIPERNNQRQQSSDHMSRI</sequence>
<dbReference type="GeneID" id="73337845"/>
<evidence type="ECO:0000256" key="1">
    <source>
        <dbReference type="SAM" id="MobiDB-lite"/>
    </source>
</evidence>
<feature type="compositionally biased region" description="Polar residues" evidence="1">
    <location>
        <begin position="380"/>
        <end position="391"/>
    </location>
</feature>
<evidence type="ECO:0000259" key="2">
    <source>
        <dbReference type="Pfam" id="PF11001"/>
    </source>
</evidence>
<dbReference type="PANTHER" id="PTHR36102:SF1">
    <property type="entry name" value="YDR124W-LIKE HELICAL BUNDLE DOMAIN-CONTAINING PROTEIN"/>
    <property type="match status" value="1"/>
</dbReference>
<dbReference type="InterPro" id="IPR047092">
    <property type="entry name" value="AFUB_07903/YDR124W-like_hel"/>
</dbReference>
<dbReference type="AlphaFoldDB" id="A0A9Q8SK22"/>
<gene>
    <name evidence="3" type="ORF">CLUP02_03818</name>
</gene>
<feature type="compositionally biased region" description="Basic and acidic residues" evidence="1">
    <location>
        <begin position="19"/>
        <end position="37"/>
    </location>
</feature>
<evidence type="ECO:0000313" key="4">
    <source>
        <dbReference type="Proteomes" id="UP000830671"/>
    </source>
</evidence>
<feature type="compositionally biased region" description="Basic and acidic residues" evidence="1">
    <location>
        <begin position="370"/>
        <end position="379"/>
    </location>
</feature>
<dbReference type="Pfam" id="PF11001">
    <property type="entry name" value="AFUB_07903_YDR124W_hel"/>
    <property type="match status" value="1"/>
</dbReference>
<feature type="region of interest" description="Disordered" evidence="1">
    <location>
        <begin position="1"/>
        <end position="37"/>
    </location>
</feature>
<protein>
    <recommendedName>
        <fullName evidence="2">Subtelomeric hrmA-associated cluster protein AFUB-079030/YDR124W-like helical bundle domain-containing protein</fullName>
    </recommendedName>
</protein>
<dbReference type="EMBL" id="CP019474">
    <property type="protein sequence ID" value="UQC78341.1"/>
    <property type="molecule type" value="Genomic_DNA"/>
</dbReference>
<dbReference type="Proteomes" id="UP000830671">
    <property type="component" value="Chromosome 2"/>
</dbReference>
<feature type="compositionally biased region" description="Basic and acidic residues" evidence="1">
    <location>
        <begin position="1"/>
        <end position="10"/>
    </location>
</feature>
<feature type="domain" description="Subtelomeric hrmA-associated cluster protein AFUB-079030/YDR124W-like helical bundle" evidence="2">
    <location>
        <begin position="192"/>
        <end position="335"/>
    </location>
</feature>
<feature type="region of interest" description="Disordered" evidence="1">
    <location>
        <begin position="600"/>
        <end position="637"/>
    </location>
</feature>
<feature type="compositionally biased region" description="Polar residues" evidence="1">
    <location>
        <begin position="660"/>
        <end position="675"/>
    </location>
</feature>
<feature type="region of interest" description="Disordered" evidence="1">
    <location>
        <begin position="652"/>
        <end position="675"/>
    </location>
</feature>